<dbReference type="GO" id="GO:0012505">
    <property type="term" value="C:endomembrane system"/>
    <property type="evidence" value="ECO:0007669"/>
    <property type="project" value="UniProtKB-SubCell"/>
</dbReference>
<comment type="caution">
    <text evidence="6">The sequence shown here is derived from an EMBL/GenBank/DDBJ whole genome shotgun (WGS) entry which is preliminary data.</text>
</comment>
<dbReference type="Gene3D" id="1.20.120.1630">
    <property type="match status" value="1"/>
</dbReference>
<keyword evidence="3 5" id="KW-1133">Transmembrane helix</keyword>
<feature type="transmembrane region" description="Helical" evidence="5">
    <location>
        <begin position="40"/>
        <end position="59"/>
    </location>
</feature>
<evidence type="ECO:0000256" key="2">
    <source>
        <dbReference type="ARBA" id="ARBA00022692"/>
    </source>
</evidence>
<evidence type="ECO:0000256" key="5">
    <source>
        <dbReference type="SAM" id="Phobius"/>
    </source>
</evidence>
<feature type="transmembrane region" description="Helical" evidence="5">
    <location>
        <begin position="12"/>
        <end position="28"/>
    </location>
</feature>
<name>X1C965_9ZZZZ</name>
<proteinExistence type="predicted"/>
<sequence length="147" mass="16674">MKWKWANVPIPVQYLLGLMIGAIFQLVLKQGNFTPSWVGILIGLPLILLGIGLSVWSVIQAGETDVDTPTKLITDGPYSLSRNPMYVAWTLLYLGIGLAANSLWIVALLPLVAAFTHFVDVRKEERFLEKKFGDEYLSYKKRVRRYF</sequence>
<dbReference type="Pfam" id="PF04191">
    <property type="entry name" value="PEMT"/>
    <property type="match status" value="1"/>
</dbReference>
<protein>
    <recommendedName>
        <fullName evidence="7">Steroid 5-alpha reductase C-terminal domain-containing protein</fullName>
    </recommendedName>
</protein>
<organism evidence="6">
    <name type="scientific">marine sediment metagenome</name>
    <dbReference type="NCBI Taxonomy" id="412755"/>
    <lineage>
        <taxon>unclassified sequences</taxon>
        <taxon>metagenomes</taxon>
        <taxon>ecological metagenomes</taxon>
    </lineage>
</organism>
<dbReference type="PANTHER" id="PTHR43847">
    <property type="entry name" value="BLL3993 PROTEIN"/>
    <property type="match status" value="1"/>
</dbReference>
<gene>
    <name evidence="6" type="ORF">S01H4_40066</name>
</gene>
<dbReference type="InterPro" id="IPR007318">
    <property type="entry name" value="Phopholipid_MeTrfase"/>
</dbReference>
<evidence type="ECO:0000256" key="4">
    <source>
        <dbReference type="ARBA" id="ARBA00023136"/>
    </source>
</evidence>
<evidence type="ECO:0008006" key="7">
    <source>
        <dbReference type="Google" id="ProtNLM"/>
    </source>
</evidence>
<dbReference type="AlphaFoldDB" id="X1C965"/>
<evidence type="ECO:0000313" key="6">
    <source>
        <dbReference type="EMBL" id="GAH03937.1"/>
    </source>
</evidence>
<dbReference type="EMBL" id="BART01021781">
    <property type="protein sequence ID" value="GAH03937.1"/>
    <property type="molecule type" value="Genomic_DNA"/>
</dbReference>
<comment type="subcellular location">
    <subcellularLocation>
        <location evidence="1">Endomembrane system</location>
        <topology evidence="1">Multi-pass membrane protein</topology>
    </subcellularLocation>
</comment>
<dbReference type="InterPro" id="IPR052527">
    <property type="entry name" value="Metal_cation-efflux_comp"/>
</dbReference>
<keyword evidence="2 5" id="KW-0812">Transmembrane</keyword>
<accession>X1C965</accession>
<reference evidence="6" key="1">
    <citation type="journal article" date="2014" name="Front. Microbiol.">
        <title>High frequency of phylogenetically diverse reductive dehalogenase-homologous genes in deep subseafloor sedimentary metagenomes.</title>
        <authorList>
            <person name="Kawai M."/>
            <person name="Futagami T."/>
            <person name="Toyoda A."/>
            <person name="Takaki Y."/>
            <person name="Nishi S."/>
            <person name="Hori S."/>
            <person name="Arai W."/>
            <person name="Tsubouchi T."/>
            <person name="Morono Y."/>
            <person name="Uchiyama I."/>
            <person name="Ito T."/>
            <person name="Fujiyama A."/>
            <person name="Inagaki F."/>
            <person name="Takami H."/>
        </authorList>
    </citation>
    <scope>NUCLEOTIDE SEQUENCE</scope>
    <source>
        <strain evidence="6">Expedition CK06-06</strain>
    </source>
</reference>
<dbReference type="PANTHER" id="PTHR43847:SF1">
    <property type="entry name" value="BLL3993 PROTEIN"/>
    <property type="match status" value="1"/>
</dbReference>
<evidence type="ECO:0000256" key="3">
    <source>
        <dbReference type="ARBA" id="ARBA00022989"/>
    </source>
</evidence>
<keyword evidence="4 5" id="KW-0472">Membrane</keyword>
<feature type="transmembrane region" description="Helical" evidence="5">
    <location>
        <begin position="86"/>
        <end position="119"/>
    </location>
</feature>
<evidence type="ECO:0000256" key="1">
    <source>
        <dbReference type="ARBA" id="ARBA00004127"/>
    </source>
</evidence>